<name>A0A1C4ZAS7_9ACTN</name>
<reference evidence="2" key="1">
    <citation type="submission" date="2016-06" db="EMBL/GenBank/DDBJ databases">
        <authorList>
            <person name="Varghese N."/>
            <person name="Submissions Spin"/>
        </authorList>
    </citation>
    <scope>NUCLEOTIDE SEQUENCE [LARGE SCALE GENOMIC DNA]</scope>
    <source>
        <strain evidence="2">DSM 45160</strain>
    </source>
</reference>
<dbReference type="AlphaFoldDB" id="A0A1C4ZAS7"/>
<keyword evidence="2" id="KW-1185">Reference proteome</keyword>
<dbReference type="Proteomes" id="UP000198224">
    <property type="component" value="Chromosome I"/>
</dbReference>
<evidence type="ECO:0000313" key="2">
    <source>
        <dbReference type="Proteomes" id="UP000198224"/>
    </source>
</evidence>
<evidence type="ECO:0000313" key="1">
    <source>
        <dbReference type="EMBL" id="SCF30004.1"/>
    </source>
</evidence>
<proteinExistence type="predicted"/>
<dbReference type="EMBL" id="LT607409">
    <property type="protein sequence ID" value="SCF30004.1"/>
    <property type="molecule type" value="Genomic_DNA"/>
</dbReference>
<sequence>MAGGAVAGGVVVDMPLAGTPGGGAGQRSDGFGGGQLFQYWPTRSVACCSHCAYASG</sequence>
<gene>
    <name evidence="1" type="ORF">GA0070612_6087</name>
</gene>
<protein>
    <submittedName>
        <fullName evidence="1">Uncharacterized protein</fullName>
    </submittedName>
</protein>
<organism evidence="1 2">
    <name type="scientific">Micromonospora chokoriensis</name>
    <dbReference type="NCBI Taxonomy" id="356851"/>
    <lineage>
        <taxon>Bacteria</taxon>
        <taxon>Bacillati</taxon>
        <taxon>Actinomycetota</taxon>
        <taxon>Actinomycetes</taxon>
        <taxon>Micromonosporales</taxon>
        <taxon>Micromonosporaceae</taxon>
        <taxon>Micromonospora</taxon>
    </lineage>
</organism>
<accession>A0A1C4ZAS7</accession>